<feature type="transmembrane region" description="Helical" evidence="6">
    <location>
        <begin position="6"/>
        <end position="27"/>
    </location>
</feature>
<feature type="transmembrane region" description="Helical" evidence="6">
    <location>
        <begin position="89"/>
        <end position="107"/>
    </location>
</feature>
<dbReference type="OrthoDB" id="9768329at2"/>
<dbReference type="GO" id="GO:0042773">
    <property type="term" value="P:ATP synthesis coupled electron transport"/>
    <property type="evidence" value="ECO:0007669"/>
    <property type="project" value="InterPro"/>
</dbReference>
<keyword evidence="9" id="KW-1185">Reference proteome</keyword>
<evidence type="ECO:0000256" key="3">
    <source>
        <dbReference type="ARBA" id="ARBA00022989"/>
    </source>
</evidence>
<dbReference type="EMBL" id="CP022129">
    <property type="protein sequence ID" value="ASF46720.1"/>
    <property type="molecule type" value="Genomic_DNA"/>
</dbReference>
<evidence type="ECO:0000259" key="7">
    <source>
        <dbReference type="Pfam" id="PF00361"/>
    </source>
</evidence>
<evidence type="ECO:0000256" key="1">
    <source>
        <dbReference type="ARBA" id="ARBA00004127"/>
    </source>
</evidence>
<evidence type="ECO:0000256" key="4">
    <source>
        <dbReference type="ARBA" id="ARBA00023136"/>
    </source>
</evidence>
<feature type="transmembrane region" description="Helical" evidence="6">
    <location>
        <begin position="39"/>
        <end position="60"/>
    </location>
</feature>
<dbReference type="InterPro" id="IPR003945">
    <property type="entry name" value="NU5C-like"/>
</dbReference>
<dbReference type="AlphaFoldDB" id="A0A1Z4BZN1"/>
<keyword evidence="4 6" id="KW-0472">Membrane</keyword>
<feature type="transmembrane region" description="Helical" evidence="6">
    <location>
        <begin position="273"/>
        <end position="291"/>
    </location>
</feature>
<evidence type="ECO:0000256" key="2">
    <source>
        <dbReference type="ARBA" id="ARBA00022692"/>
    </source>
</evidence>
<evidence type="ECO:0000256" key="6">
    <source>
        <dbReference type="SAM" id="Phobius"/>
    </source>
</evidence>
<name>A0A1Z4BZN1_9GAMM</name>
<gene>
    <name evidence="8" type="ORF">CEK71_11900</name>
</gene>
<reference evidence="8 9" key="1">
    <citation type="submission" date="2017-06" db="EMBL/GenBank/DDBJ databases">
        <title>Genome Sequencing of the methanotroph Methylovulum psychrotolerants str. HV10-M2 isolated from a high-altitude environment.</title>
        <authorList>
            <person name="Mateos-Rivera A."/>
        </authorList>
    </citation>
    <scope>NUCLEOTIDE SEQUENCE [LARGE SCALE GENOMIC DNA]</scope>
    <source>
        <strain evidence="8 9">HV10_M2</strain>
    </source>
</reference>
<feature type="transmembrane region" description="Helical" evidence="6">
    <location>
        <begin position="215"/>
        <end position="235"/>
    </location>
</feature>
<dbReference type="KEGG" id="mpsy:CEK71_11900"/>
<sequence>MDALVILIPLLPLLAAVIIGVGLLFGGFRRPSQTFSTELALWALALACLMAMALATTDLLGKNHGYFSMGAWLSSDTLTVRVNFTSHGLNVWLAVVFALLLAAGSRFATTNLPIGRPRFFALFSLFAAAVLFVLLSANLVGSLAGWILAELCGAGLIAHGYQQPRAGTNALRALLSQRLGDVGFMLGISLCYAWTDSVNWAQLQVSATELSIAQATGVSLCFALAAFAKAALVPFSPWLVRTLDEPVPVSLILVHLGVFMVIVLEVLFMQSPFARAVLGLMGLVTVGYAVIVGKTQTTLHSALLFGCLAQVGLMFIECGLGLWTLASWHLAANLTLSCVQRLVLADAPLTAAHPPRLVPARLYLLSLQQFWLEPIADWALVKPVCGLAQDLSYVDDRIIDRVVGLPSAGALPLLVHYEDWEAGIAPPAAIPFTNSSGVAGKLTEWLSALLHWFESRLVQRSSHPHSNRTARQFGHAVNQFERLILRPRYLVLFVCITFLVAF</sequence>
<dbReference type="PANTHER" id="PTHR42829:SF2">
    <property type="entry name" value="NADH-UBIQUINONE OXIDOREDUCTASE CHAIN 5"/>
    <property type="match status" value="1"/>
</dbReference>
<dbReference type="GO" id="GO:0012505">
    <property type="term" value="C:endomembrane system"/>
    <property type="evidence" value="ECO:0007669"/>
    <property type="project" value="UniProtKB-SubCell"/>
</dbReference>
<dbReference type="InterPro" id="IPR001750">
    <property type="entry name" value="ND/Mrp_TM"/>
</dbReference>
<evidence type="ECO:0000313" key="9">
    <source>
        <dbReference type="Proteomes" id="UP000197019"/>
    </source>
</evidence>
<feature type="transmembrane region" description="Helical" evidence="6">
    <location>
        <begin position="247"/>
        <end position="267"/>
    </location>
</feature>
<evidence type="ECO:0000313" key="8">
    <source>
        <dbReference type="EMBL" id="ASF46720.1"/>
    </source>
</evidence>
<accession>A0A1Z4BZN1</accession>
<dbReference type="Proteomes" id="UP000197019">
    <property type="component" value="Chromosome"/>
</dbReference>
<dbReference type="GO" id="GO:0003954">
    <property type="term" value="F:NADH dehydrogenase activity"/>
    <property type="evidence" value="ECO:0007669"/>
    <property type="project" value="TreeGrafter"/>
</dbReference>
<keyword evidence="3 6" id="KW-1133">Transmembrane helix</keyword>
<feature type="domain" description="NADH:quinone oxidoreductase/Mrp antiporter transmembrane" evidence="7">
    <location>
        <begin position="137"/>
        <end position="328"/>
    </location>
</feature>
<comment type="subcellular location">
    <subcellularLocation>
        <location evidence="1">Endomembrane system</location>
        <topology evidence="1">Multi-pass membrane protein</topology>
    </subcellularLocation>
    <subcellularLocation>
        <location evidence="5">Membrane</location>
        <topology evidence="5">Multi-pass membrane protein</topology>
    </subcellularLocation>
</comment>
<dbReference type="GO" id="GO:0008137">
    <property type="term" value="F:NADH dehydrogenase (ubiquinone) activity"/>
    <property type="evidence" value="ECO:0007669"/>
    <property type="project" value="InterPro"/>
</dbReference>
<proteinExistence type="predicted"/>
<dbReference type="PANTHER" id="PTHR42829">
    <property type="entry name" value="NADH-UBIQUINONE OXIDOREDUCTASE CHAIN 5"/>
    <property type="match status" value="1"/>
</dbReference>
<keyword evidence="2 5" id="KW-0812">Transmembrane</keyword>
<feature type="transmembrane region" description="Helical" evidence="6">
    <location>
        <begin position="303"/>
        <end position="331"/>
    </location>
</feature>
<feature type="transmembrane region" description="Helical" evidence="6">
    <location>
        <begin position="119"/>
        <end position="137"/>
    </location>
</feature>
<dbReference type="Pfam" id="PF00361">
    <property type="entry name" value="Proton_antipo_M"/>
    <property type="match status" value="1"/>
</dbReference>
<dbReference type="GO" id="GO:0016020">
    <property type="term" value="C:membrane"/>
    <property type="evidence" value="ECO:0007669"/>
    <property type="project" value="UniProtKB-SubCell"/>
</dbReference>
<dbReference type="PRINTS" id="PR01434">
    <property type="entry name" value="NADHDHGNASE5"/>
</dbReference>
<organism evidence="8 9">
    <name type="scientific">Methylovulum psychrotolerans</name>
    <dbReference type="NCBI Taxonomy" id="1704499"/>
    <lineage>
        <taxon>Bacteria</taxon>
        <taxon>Pseudomonadati</taxon>
        <taxon>Pseudomonadota</taxon>
        <taxon>Gammaproteobacteria</taxon>
        <taxon>Methylococcales</taxon>
        <taxon>Methylococcaceae</taxon>
        <taxon>Methylovulum</taxon>
    </lineage>
</organism>
<protein>
    <recommendedName>
        <fullName evidence="7">NADH:quinone oxidoreductase/Mrp antiporter transmembrane domain-containing protein</fullName>
    </recommendedName>
</protein>
<evidence type="ECO:0000256" key="5">
    <source>
        <dbReference type="RuleBase" id="RU000320"/>
    </source>
</evidence>
<dbReference type="GO" id="GO:0015990">
    <property type="term" value="P:electron transport coupled proton transport"/>
    <property type="evidence" value="ECO:0007669"/>
    <property type="project" value="TreeGrafter"/>
</dbReference>
<dbReference type="RefSeq" id="WP_088619592.1">
    <property type="nucleotide sequence ID" value="NZ_CP022129.1"/>
</dbReference>